<protein>
    <submittedName>
        <fullName evidence="2">Uncharacterized protein</fullName>
    </submittedName>
</protein>
<reference evidence="2 3" key="1">
    <citation type="submission" date="2019-02" db="EMBL/GenBank/DDBJ databases">
        <title>Genome sequencing of the rare red list fungi Dentipellis fragilis.</title>
        <authorList>
            <person name="Buettner E."/>
            <person name="Kellner H."/>
        </authorList>
    </citation>
    <scope>NUCLEOTIDE SEQUENCE [LARGE SCALE GENOMIC DNA]</scope>
    <source>
        <strain evidence="2 3">DSM 105465</strain>
    </source>
</reference>
<feature type="compositionally biased region" description="Polar residues" evidence="1">
    <location>
        <begin position="77"/>
        <end position="86"/>
    </location>
</feature>
<accession>A0A4Y9YBW4</accession>
<sequence>MPSGSAHSPKIARWSQTSPEAKPKLAIIQEWWSNWPIMPGRSHSMPSLKRRPSEAVRHRRGPEARGREIQRRKRVASDTNRSNGHQATREAYFHAGMVRRSRVPDTVPLSANWILSPNRKEMAVTEVHDDRDTKFRRLLREQQSPKSVDN</sequence>
<evidence type="ECO:0000313" key="2">
    <source>
        <dbReference type="EMBL" id="TFY59077.1"/>
    </source>
</evidence>
<gene>
    <name evidence="2" type="ORF">EVG20_g7916</name>
</gene>
<proteinExistence type="predicted"/>
<dbReference type="EMBL" id="SEOQ01000641">
    <property type="protein sequence ID" value="TFY59077.1"/>
    <property type="molecule type" value="Genomic_DNA"/>
</dbReference>
<evidence type="ECO:0000256" key="1">
    <source>
        <dbReference type="SAM" id="MobiDB-lite"/>
    </source>
</evidence>
<feature type="region of interest" description="Disordered" evidence="1">
    <location>
        <begin position="1"/>
        <end position="21"/>
    </location>
</feature>
<comment type="caution">
    <text evidence="2">The sequence shown here is derived from an EMBL/GenBank/DDBJ whole genome shotgun (WGS) entry which is preliminary data.</text>
</comment>
<keyword evidence="3" id="KW-1185">Reference proteome</keyword>
<evidence type="ECO:0000313" key="3">
    <source>
        <dbReference type="Proteomes" id="UP000298327"/>
    </source>
</evidence>
<dbReference type="Proteomes" id="UP000298327">
    <property type="component" value="Unassembled WGS sequence"/>
</dbReference>
<dbReference type="AlphaFoldDB" id="A0A4Y9YBW4"/>
<feature type="region of interest" description="Disordered" evidence="1">
    <location>
        <begin position="39"/>
        <end position="90"/>
    </location>
</feature>
<feature type="compositionally biased region" description="Basic and acidic residues" evidence="1">
    <location>
        <begin position="51"/>
        <end position="69"/>
    </location>
</feature>
<name>A0A4Y9YBW4_9AGAM</name>
<organism evidence="2 3">
    <name type="scientific">Dentipellis fragilis</name>
    <dbReference type="NCBI Taxonomy" id="205917"/>
    <lineage>
        <taxon>Eukaryota</taxon>
        <taxon>Fungi</taxon>
        <taxon>Dikarya</taxon>
        <taxon>Basidiomycota</taxon>
        <taxon>Agaricomycotina</taxon>
        <taxon>Agaricomycetes</taxon>
        <taxon>Russulales</taxon>
        <taxon>Hericiaceae</taxon>
        <taxon>Dentipellis</taxon>
    </lineage>
</organism>